<dbReference type="AlphaFoldDB" id="A0AAE0ZUT0"/>
<feature type="compositionally biased region" description="Polar residues" evidence="1">
    <location>
        <begin position="170"/>
        <end position="183"/>
    </location>
</feature>
<proteinExistence type="predicted"/>
<protein>
    <submittedName>
        <fullName evidence="2">Uncharacterized protein</fullName>
    </submittedName>
</protein>
<evidence type="ECO:0000313" key="2">
    <source>
        <dbReference type="EMBL" id="KAK3776034.1"/>
    </source>
</evidence>
<dbReference type="EMBL" id="JAWDGP010003252">
    <property type="protein sequence ID" value="KAK3776034.1"/>
    <property type="molecule type" value="Genomic_DNA"/>
</dbReference>
<feature type="region of interest" description="Disordered" evidence="1">
    <location>
        <begin position="203"/>
        <end position="229"/>
    </location>
</feature>
<dbReference type="Proteomes" id="UP001283361">
    <property type="component" value="Unassembled WGS sequence"/>
</dbReference>
<feature type="region of interest" description="Disordered" evidence="1">
    <location>
        <begin position="156"/>
        <end position="189"/>
    </location>
</feature>
<comment type="caution">
    <text evidence="2">The sequence shown here is derived from an EMBL/GenBank/DDBJ whole genome shotgun (WGS) entry which is preliminary data.</text>
</comment>
<reference evidence="2" key="1">
    <citation type="journal article" date="2023" name="G3 (Bethesda)">
        <title>A reference genome for the long-term kleptoplast-retaining sea slug Elysia crispata morphotype clarki.</title>
        <authorList>
            <person name="Eastman K.E."/>
            <person name="Pendleton A.L."/>
            <person name="Shaikh M.A."/>
            <person name="Suttiyut T."/>
            <person name="Ogas R."/>
            <person name="Tomko P."/>
            <person name="Gavelis G."/>
            <person name="Widhalm J.R."/>
            <person name="Wisecaver J.H."/>
        </authorList>
    </citation>
    <scope>NUCLEOTIDE SEQUENCE</scope>
    <source>
        <strain evidence="2">ECLA1</strain>
    </source>
</reference>
<organism evidence="2 3">
    <name type="scientific">Elysia crispata</name>
    <name type="common">lettuce slug</name>
    <dbReference type="NCBI Taxonomy" id="231223"/>
    <lineage>
        <taxon>Eukaryota</taxon>
        <taxon>Metazoa</taxon>
        <taxon>Spiralia</taxon>
        <taxon>Lophotrochozoa</taxon>
        <taxon>Mollusca</taxon>
        <taxon>Gastropoda</taxon>
        <taxon>Heterobranchia</taxon>
        <taxon>Euthyneura</taxon>
        <taxon>Panpulmonata</taxon>
        <taxon>Sacoglossa</taxon>
        <taxon>Placobranchoidea</taxon>
        <taxon>Plakobranchidae</taxon>
        <taxon>Elysia</taxon>
    </lineage>
</organism>
<gene>
    <name evidence="2" type="ORF">RRG08_044418</name>
</gene>
<accession>A0AAE0ZUT0</accession>
<keyword evidence="3" id="KW-1185">Reference proteome</keyword>
<name>A0AAE0ZUT0_9GAST</name>
<evidence type="ECO:0000256" key="1">
    <source>
        <dbReference type="SAM" id="MobiDB-lite"/>
    </source>
</evidence>
<sequence length="229" mass="25472">MVTARGYAAKVRGVDLSRLASNVLDFLILWFIPGSYQSASDIMLAIAQDRQEHAKKLRDSCHVLAGSYQIQQVMYTFSISGEAGFLAGIKELFSPNCRHEIPLDILNKNTMQKSQSIQTQGQGRNLSATGGLLAFLFGAWVGVAASRRYEIPRCHFPGPRREMEADAGEESNNSGNRKSSWQSRLPPEVREGIEKVKAFERRYRKPESTSVVGGESGPAKETWTSEWSE</sequence>
<evidence type="ECO:0000313" key="3">
    <source>
        <dbReference type="Proteomes" id="UP001283361"/>
    </source>
</evidence>